<dbReference type="EMBL" id="JACRWE010000003">
    <property type="protein sequence ID" value="MBC5996442.1"/>
    <property type="molecule type" value="Genomic_DNA"/>
</dbReference>
<proteinExistence type="predicted"/>
<keyword evidence="2" id="KW-1185">Reference proteome</keyword>
<dbReference type="RefSeq" id="WP_153973065.1">
    <property type="nucleotide sequence ID" value="NZ_JACRWE010000003.1"/>
</dbReference>
<dbReference type="Proteomes" id="UP000609849">
    <property type="component" value="Unassembled WGS sequence"/>
</dbReference>
<evidence type="ECO:0000313" key="1">
    <source>
        <dbReference type="EMBL" id="MBC5996442.1"/>
    </source>
</evidence>
<reference evidence="1 2" key="1">
    <citation type="submission" date="2020-08" db="EMBL/GenBank/DDBJ databases">
        <authorList>
            <person name="Liu C."/>
            <person name="Sun Q."/>
        </authorList>
    </citation>
    <scope>NUCLEOTIDE SEQUENCE [LARGE SCALE GENOMIC DNA]</scope>
    <source>
        <strain evidence="1 2">NSJ-18</strain>
    </source>
</reference>
<gene>
    <name evidence="1" type="ORF">H8923_06675</name>
</gene>
<name>A0ABR7JNV6_9FIRM</name>
<protein>
    <submittedName>
        <fullName evidence="1">Uncharacterized protein</fullName>
    </submittedName>
</protein>
<comment type="caution">
    <text evidence="1">The sequence shown here is derived from an EMBL/GenBank/DDBJ whole genome shotgun (WGS) entry which is preliminary data.</text>
</comment>
<organism evidence="1 2">
    <name type="scientific">Romboutsia faecis</name>
    <dbReference type="NCBI Taxonomy" id="2764597"/>
    <lineage>
        <taxon>Bacteria</taxon>
        <taxon>Bacillati</taxon>
        <taxon>Bacillota</taxon>
        <taxon>Clostridia</taxon>
        <taxon>Peptostreptococcales</taxon>
        <taxon>Peptostreptococcaceae</taxon>
        <taxon>Romboutsia</taxon>
    </lineage>
</organism>
<evidence type="ECO:0000313" key="2">
    <source>
        <dbReference type="Proteomes" id="UP000609849"/>
    </source>
</evidence>
<accession>A0ABR7JNV6</accession>
<sequence>MPSSNEYYKQYRRGERDLKNGNRDDLIEDKIEIKFKSKNINLKHFKDYYKDKLKTKEQEYIFNNCLDLIELIKSSKQCLEQEGAFSKNCTGSLKVNPAQKELRENLKAFTNLLSVLHDLLEPVEVETKKENRFSKFVK</sequence>